<accession>A0A5N7MRM1</accession>
<reference evidence="2 3" key="1">
    <citation type="journal article" date="2019" name="Syst. Appl. Microbiol.">
        <title>Microvirga tunisiensis sp. nov., a root nodule symbiotic bacterium isolated from Lupinus micranthus and L. luteus grown in Northern Tunisia.</title>
        <authorList>
            <person name="Msaddak A."/>
            <person name="Rejili M."/>
            <person name="Duran D."/>
            <person name="Mars M."/>
            <person name="Palacios J.M."/>
            <person name="Ruiz-Argueso T."/>
            <person name="Rey L."/>
            <person name="Imperial J."/>
        </authorList>
    </citation>
    <scope>NUCLEOTIDE SEQUENCE [LARGE SCALE GENOMIC DNA]</scope>
    <source>
        <strain evidence="2 3">Lmie10</strain>
    </source>
</reference>
<gene>
    <name evidence="2" type="primary">raiA</name>
    <name evidence="2" type="ORF">FS320_31625</name>
</gene>
<evidence type="ECO:0000313" key="2">
    <source>
        <dbReference type="EMBL" id="MPR29518.1"/>
    </source>
</evidence>
<proteinExistence type="predicted"/>
<dbReference type="EMBL" id="VOSK01000239">
    <property type="protein sequence ID" value="MPR29518.1"/>
    <property type="molecule type" value="Genomic_DNA"/>
</dbReference>
<name>A0A5N7MRM1_9HYPH</name>
<dbReference type="Proteomes" id="UP000403266">
    <property type="component" value="Unassembled WGS sequence"/>
</dbReference>
<comment type="caution">
    <text evidence="2">The sequence shown here is derived from an EMBL/GenBank/DDBJ whole genome shotgun (WGS) entry which is preliminary data.</text>
</comment>
<sequence length="149" mass="16784">MRDNIVAHQGTDEAITIQSSKIHLGDGLPSYARENILRVASKYFGRLNTASAHFTKEGITYRCSVNMQMDGLPMKSAEARDKDIYLCFNTALGKVAKQLRRTKRELREDKGERIDKDVVLRERISPTPDVDEDLLYAEDSGEEGEGYTA</sequence>
<dbReference type="RefSeq" id="WP_152716415.1">
    <property type="nucleotide sequence ID" value="NZ_VOSJ01000259.1"/>
</dbReference>
<protein>
    <submittedName>
        <fullName evidence="2">Ribosome-associated translation inhibitor RaiA</fullName>
    </submittedName>
</protein>
<dbReference type="SUPFAM" id="SSF69754">
    <property type="entry name" value="Ribosome binding protein Y (YfiA homologue)"/>
    <property type="match status" value="1"/>
</dbReference>
<dbReference type="OrthoDB" id="8018648at2"/>
<dbReference type="Pfam" id="PF02482">
    <property type="entry name" value="Ribosomal_S30AE"/>
    <property type="match status" value="1"/>
</dbReference>
<organism evidence="2 3">
    <name type="scientific">Microvirga tunisiensis</name>
    <dbReference type="NCBI Taxonomy" id="2108360"/>
    <lineage>
        <taxon>Bacteria</taxon>
        <taxon>Pseudomonadati</taxon>
        <taxon>Pseudomonadota</taxon>
        <taxon>Alphaproteobacteria</taxon>
        <taxon>Hyphomicrobiales</taxon>
        <taxon>Methylobacteriaceae</taxon>
        <taxon>Microvirga</taxon>
    </lineage>
</organism>
<dbReference type="InterPro" id="IPR036567">
    <property type="entry name" value="RHF-like"/>
</dbReference>
<feature type="region of interest" description="Disordered" evidence="1">
    <location>
        <begin position="129"/>
        <end position="149"/>
    </location>
</feature>
<dbReference type="Gene3D" id="3.30.160.100">
    <property type="entry name" value="Ribosome hibernation promotion factor-like"/>
    <property type="match status" value="1"/>
</dbReference>
<evidence type="ECO:0000313" key="3">
    <source>
        <dbReference type="Proteomes" id="UP000403266"/>
    </source>
</evidence>
<dbReference type="AlphaFoldDB" id="A0A5N7MRM1"/>
<keyword evidence="3" id="KW-1185">Reference proteome</keyword>
<dbReference type="NCBIfam" id="TIGR00741">
    <property type="entry name" value="yfiA"/>
    <property type="match status" value="1"/>
</dbReference>
<dbReference type="InterPro" id="IPR003489">
    <property type="entry name" value="RHF/RaiA"/>
</dbReference>
<evidence type="ECO:0000256" key="1">
    <source>
        <dbReference type="SAM" id="MobiDB-lite"/>
    </source>
</evidence>